<accession>A0A2P8H631</accession>
<proteinExistence type="predicted"/>
<keyword evidence="1" id="KW-0812">Transmembrane</keyword>
<gene>
    <name evidence="2" type="ORF">B0H99_102347</name>
</gene>
<evidence type="ECO:0000313" key="2">
    <source>
        <dbReference type="EMBL" id="PSL41663.1"/>
    </source>
</evidence>
<name>A0A2P8H631_9BACL</name>
<evidence type="ECO:0000256" key="1">
    <source>
        <dbReference type="SAM" id="Phobius"/>
    </source>
</evidence>
<dbReference type="RefSeq" id="WP_106532337.1">
    <property type="nucleotide sequence ID" value="NZ_PYAT01000002.1"/>
</dbReference>
<keyword evidence="3" id="KW-1185">Reference proteome</keyword>
<dbReference type="Proteomes" id="UP000242682">
    <property type="component" value="Unassembled WGS sequence"/>
</dbReference>
<keyword evidence="1" id="KW-0472">Membrane</keyword>
<protein>
    <submittedName>
        <fullName evidence="2">Uncharacterized protein</fullName>
    </submittedName>
</protein>
<feature type="transmembrane region" description="Helical" evidence="1">
    <location>
        <begin position="12"/>
        <end position="34"/>
    </location>
</feature>
<reference evidence="2 3" key="1">
    <citation type="submission" date="2018-03" db="EMBL/GenBank/DDBJ databases">
        <title>Genomic Encyclopedia of Type Strains, Phase III (KMG-III): the genomes of soil and plant-associated and newly described type strains.</title>
        <authorList>
            <person name="Whitman W."/>
        </authorList>
    </citation>
    <scope>NUCLEOTIDE SEQUENCE [LARGE SCALE GENOMIC DNA]</scope>
    <source>
        <strain evidence="2 3">CGMCC 1.12259</strain>
    </source>
</reference>
<dbReference type="EMBL" id="PYAT01000002">
    <property type="protein sequence ID" value="PSL41663.1"/>
    <property type="molecule type" value="Genomic_DNA"/>
</dbReference>
<evidence type="ECO:0000313" key="3">
    <source>
        <dbReference type="Proteomes" id="UP000242682"/>
    </source>
</evidence>
<dbReference type="OrthoDB" id="2455417at2"/>
<organism evidence="2 3">
    <name type="scientific">Planomicrobium soli</name>
    <dbReference type="NCBI Taxonomy" id="1176648"/>
    <lineage>
        <taxon>Bacteria</taxon>
        <taxon>Bacillati</taxon>
        <taxon>Bacillota</taxon>
        <taxon>Bacilli</taxon>
        <taxon>Bacillales</taxon>
        <taxon>Caryophanaceae</taxon>
        <taxon>Planomicrobium</taxon>
    </lineage>
</organism>
<comment type="caution">
    <text evidence="2">The sequence shown here is derived from an EMBL/GenBank/DDBJ whole genome shotgun (WGS) entry which is preliminary data.</text>
</comment>
<feature type="transmembrane region" description="Helical" evidence="1">
    <location>
        <begin position="46"/>
        <end position="68"/>
    </location>
</feature>
<dbReference type="AlphaFoldDB" id="A0A2P8H631"/>
<sequence>MKIDFSEIDTSVYNEMAIAMFIFVIGIGATAWLVGAVLSMLKVPPVVVNTIVALIVIGCLYYGASYFLW</sequence>
<keyword evidence="1" id="KW-1133">Transmembrane helix</keyword>